<dbReference type="AlphaFoldDB" id="A0A9N9RBV3"/>
<sequence length="187" mass="20743">MVLEPDGLKSDNNITSQLNLSSTKAGEIHVDLIIWTLVGTGIIIIIILIIIMIKVCSSKKTGITKNQEDVTYENLCNESGTPTTFPRSARLEETYLRPSDCRESPYANLTADNETYALPYVEKNIENLYSKPVSKSERGKVAHSKTSLTAAKRTEPVYAEIDVDPKIFNKNVNTAIEYATVVTQSQD</sequence>
<feature type="transmembrane region" description="Helical" evidence="1">
    <location>
        <begin position="32"/>
        <end position="53"/>
    </location>
</feature>
<gene>
    <name evidence="2" type="ORF">DIATSA_LOCUS11903</name>
</gene>
<keyword evidence="1" id="KW-0472">Membrane</keyword>
<organism evidence="2 3">
    <name type="scientific">Diatraea saccharalis</name>
    <name type="common">sugarcane borer</name>
    <dbReference type="NCBI Taxonomy" id="40085"/>
    <lineage>
        <taxon>Eukaryota</taxon>
        <taxon>Metazoa</taxon>
        <taxon>Ecdysozoa</taxon>
        <taxon>Arthropoda</taxon>
        <taxon>Hexapoda</taxon>
        <taxon>Insecta</taxon>
        <taxon>Pterygota</taxon>
        <taxon>Neoptera</taxon>
        <taxon>Endopterygota</taxon>
        <taxon>Lepidoptera</taxon>
        <taxon>Glossata</taxon>
        <taxon>Ditrysia</taxon>
        <taxon>Pyraloidea</taxon>
        <taxon>Crambidae</taxon>
        <taxon>Crambinae</taxon>
        <taxon>Diatraea</taxon>
    </lineage>
</organism>
<dbReference type="Proteomes" id="UP001153714">
    <property type="component" value="Chromosome 6"/>
</dbReference>
<protein>
    <submittedName>
        <fullName evidence="2">Uncharacterized protein</fullName>
    </submittedName>
</protein>
<accession>A0A9N9RBV3</accession>
<evidence type="ECO:0000313" key="3">
    <source>
        <dbReference type="Proteomes" id="UP001153714"/>
    </source>
</evidence>
<evidence type="ECO:0000256" key="1">
    <source>
        <dbReference type="SAM" id="Phobius"/>
    </source>
</evidence>
<dbReference type="OrthoDB" id="7478817at2759"/>
<evidence type="ECO:0000313" key="2">
    <source>
        <dbReference type="EMBL" id="CAG9794537.1"/>
    </source>
</evidence>
<proteinExistence type="predicted"/>
<reference evidence="2" key="1">
    <citation type="submission" date="2021-12" db="EMBL/GenBank/DDBJ databases">
        <authorList>
            <person name="King R."/>
        </authorList>
    </citation>
    <scope>NUCLEOTIDE SEQUENCE</scope>
</reference>
<reference evidence="2" key="2">
    <citation type="submission" date="2022-10" db="EMBL/GenBank/DDBJ databases">
        <authorList>
            <consortium name="ENA_rothamsted_submissions"/>
            <consortium name="culmorum"/>
            <person name="King R."/>
        </authorList>
    </citation>
    <scope>NUCLEOTIDE SEQUENCE</scope>
</reference>
<dbReference type="EMBL" id="OU893337">
    <property type="protein sequence ID" value="CAG9794537.1"/>
    <property type="molecule type" value="Genomic_DNA"/>
</dbReference>
<keyword evidence="1" id="KW-1133">Transmembrane helix</keyword>
<keyword evidence="1" id="KW-0812">Transmembrane</keyword>
<keyword evidence="3" id="KW-1185">Reference proteome</keyword>
<name>A0A9N9RBV3_9NEOP</name>